<evidence type="ECO:0000313" key="2">
    <source>
        <dbReference type="Proteomes" id="UP000181969"/>
    </source>
</evidence>
<name>A0A1I4J5L1_9LACT</name>
<accession>A0A1I4J5L1</accession>
<dbReference type="EMBL" id="FOTJ01000033">
    <property type="protein sequence ID" value="SFL61882.1"/>
    <property type="molecule type" value="Genomic_DNA"/>
</dbReference>
<dbReference type="Proteomes" id="UP000181969">
    <property type="component" value="Unassembled WGS sequence"/>
</dbReference>
<gene>
    <name evidence="1" type="ORF">SAMN05216438_1331</name>
</gene>
<protein>
    <submittedName>
        <fullName evidence="1">Uncharacterized protein</fullName>
    </submittedName>
</protein>
<organism evidence="1 2">
    <name type="scientific">Lactococcus garvieae</name>
    <dbReference type="NCBI Taxonomy" id="1363"/>
    <lineage>
        <taxon>Bacteria</taxon>
        <taxon>Bacillati</taxon>
        <taxon>Bacillota</taxon>
        <taxon>Bacilli</taxon>
        <taxon>Lactobacillales</taxon>
        <taxon>Streptococcaceae</taxon>
        <taxon>Lactococcus</taxon>
    </lineage>
</organism>
<dbReference type="RefSeq" id="WP_074752072.1">
    <property type="nucleotide sequence ID" value="NZ_FOTJ01000033.1"/>
</dbReference>
<dbReference type="AlphaFoldDB" id="A0A1I4J5L1"/>
<reference evidence="1 2" key="1">
    <citation type="submission" date="2016-10" db="EMBL/GenBank/DDBJ databases">
        <authorList>
            <person name="de Groot N.N."/>
        </authorList>
    </citation>
    <scope>NUCLEOTIDE SEQUENCE [LARGE SCALE GENOMIC DNA]</scope>
    <source>
        <strain evidence="1 2">M79</strain>
    </source>
</reference>
<evidence type="ECO:0000313" key="1">
    <source>
        <dbReference type="EMBL" id="SFL61882.1"/>
    </source>
</evidence>
<proteinExistence type="predicted"/>
<sequence length="319" mass="37160">MTKEILDKEIFLLKNISSDYNYIQSVKEKHKLLVEKASNGYWQFKNIQIFPDSTGVCEFGDVDDKRHIGLKYIIRLENIKDKSLISVGRGCYKKLMGHSKKVVLPTLKEWETNKNNLKNADIKYRELQHKFHLFINSNLPSLLNTAQKYKINFDLDKFQSEVENPNLIGLAVERVRILVSEINDLEQTNQILHQKQLIIQKMQGESNRIEKPVNAFQSNQGKTEKYFKSTKVENNNVSKFLEQTEQEAKAIAKTRIQNKRISNEQEYATKYIKKLLKARKSYADVLLDLELRGLNHKLAKTRLNKTLKTMKRGGNKKSS</sequence>